<feature type="region of interest" description="Disordered" evidence="1">
    <location>
        <begin position="789"/>
        <end position="926"/>
    </location>
</feature>
<dbReference type="InterPro" id="IPR005135">
    <property type="entry name" value="Endo/exonuclease/phosphatase"/>
</dbReference>
<feature type="compositionally biased region" description="Polar residues" evidence="1">
    <location>
        <begin position="912"/>
        <end position="923"/>
    </location>
</feature>
<name>A0A812V6F5_9DINO</name>
<accession>A0A812V6F5</accession>
<dbReference type="Proteomes" id="UP000604046">
    <property type="component" value="Unassembled WGS sequence"/>
</dbReference>
<evidence type="ECO:0000259" key="2">
    <source>
        <dbReference type="Pfam" id="PF03372"/>
    </source>
</evidence>
<proteinExistence type="predicted"/>
<keyword evidence="4" id="KW-1185">Reference proteome</keyword>
<comment type="caution">
    <text evidence="3">The sequence shown here is derived from an EMBL/GenBank/DDBJ whole genome shotgun (WGS) entry which is preliminary data.</text>
</comment>
<dbReference type="GO" id="GO:0003824">
    <property type="term" value="F:catalytic activity"/>
    <property type="evidence" value="ECO:0007669"/>
    <property type="project" value="InterPro"/>
</dbReference>
<dbReference type="InterPro" id="IPR036691">
    <property type="entry name" value="Endo/exonu/phosph_ase_sf"/>
</dbReference>
<dbReference type="Gene3D" id="3.60.10.10">
    <property type="entry name" value="Endonuclease/exonuclease/phosphatase"/>
    <property type="match status" value="1"/>
</dbReference>
<gene>
    <name evidence="3" type="ORF">SNAT2548_LOCUS34382</name>
</gene>
<dbReference type="AlphaFoldDB" id="A0A812V6F5"/>
<reference evidence="3" key="1">
    <citation type="submission" date="2021-02" db="EMBL/GenBank/DDBJ databases">
        <authorList>
            <person name="Dougan E. K."/>
            <person name="Rhodes N."/>
            <person name="Thang M."/>
            <person name="Chan C."/>
        </authorList>
    </citation>
    <scope>NUCLEOTIDE SEQUENCE</scope>
</reference>
<protein>
    <recommendedName>
        <fullName evidence="2">Endonuclease/exonuclease/phosphatase domain-containing protein</fullName>
    </recommendedName>
</protein>
<sequence>MESVWGVEAGTPAELLASGPGPAYGPASGALRVGNRVALEAAATLQEHLPPHKELLLPQPQPGEAGDCEQSHSLSCPRSTAHRLQAKRSTKAQRKGLSRTASGQRVLKRVSPSLYPLGNIGEPLLTGALFFKEGFVSPQSFPKRRRTRNRSKPLNGQNGGQEAVSLHRRKLKARLKKWKYIQSILQKHSEIPECEEEAILNLAEEVEGGGDPGSLETWTIKALLEAASSRDSSGLELLARAAEDIIDDLQAGRDSVIAIRSSNITTWRKEIQAWIKASKEDIFLLQETHLNKKAYHQMYRQMTQAGYQVFGGQAHPCETKGTKGGVCVLVKSHMQAASQGQHIVEGAGIEAICVRRGGVSLLLISVYLKCSTPLDIPPNSEIMAALLSVLSQHKGQWLVAGDWNCTPEELLSTNILPHIKGHLIATGEATCQSGRELDFYIISAGLQGKVRSTVDWTVPHRPHAGLCISLTAIAVEEPVYESASVQTPISILGQTSINDVVSLSFARLSAACQKALYPNETMPRGASLDFLRKPALKPDPVGLYSAQPALWAKAAAWLLGLTTDCARAYPASGVHQLIGTLLVPEGYGAKPGWQTDLMNTLLGQSEVQEELVEWVNAIAKHSSSEVRKTGRAEYEEWITGAVKKGMRPLFRAVKAHEQCFDRPFRDHDPKSRPFLRLKQWMPIWKAGPSPAEACIARVKDRAICERATLAPLSSDEVGTRLRRCPLREQAALTDTCDKVATAVSTWLGKRCKSVRKKAVTRGGPGDGVPAQQGNIIAAFHAKDRELLPAMGKPGQGKYQPKGKGCKGKTKSTLPRQLQDAAAVVNSKRRSENLPTKSVASIARSKARSGLHHDAISEAREIDSRSIAAPAKAPPPPPESKRQKEEREAREALKIACAEPLPWKRREMKRAQSQDSGALSSTGPTEEVAQAALRATPPWVEMLTQSANGEATLTGPREPNRSNPRALLHFVPQRLMPTAEAWPFGPLTQLKPGNDKITFALPDDWILKMSIQQLTPEKAYGELLPGLVARTIWTGRLRVRLFTTEAATTLALEGSIQAKMDHAIDWLTHAGSRDRLRFLAYYSIVLVYLASTCQLTLKDLGENNLALWPGTSSSPVPRLGFYDTLTWRKGGKPSTGWSGFWNLVKKFEPLRVSWFASVLADPFKNPGATVQTLLEECQPYLEHLIHQGVLTPQGHFAENEPARG</sequence>
<feature type="compositionally biased region" description="Basic and acidic residues" evidence="1">
    <location>
        <begin position="850"/>
        <end position="863"/>
    </location>
</feature>
<feature type="compositionally biased region" description="Basic and acidic residues" evidence="1">
    <location>
        <begin position="901"/>
        <end position="911"/>
    </location>
</feature>
<feature type="region of interest" description="Disordered" evidence="1">
    <location>
        <begin position="54"/>
        <end position="104"/>
    </location>
</feature>
<feature type="compositionally biased region" description="Low complexity" evidence="1">
    <location>
        <begin position="791"/>
        <end position="802"/>
    </location>
</feature>
<feature type="region of interest" description="Disordered" evidence="1">
    <location>
        <begin position="140"/>
        <end position="165"/>
    </location>
</feature>
<feature type="compositionally biased region" description="Basic residues" evidence="1">
    <location>
        <begin position="80"/>
        <end position="97"/>
    </location>
</feature>
<feature type="compositionally biased region" description="Basic residues" evidence="1">
    <location>
        <begin position="142"/>
        <end position="151"/>
    </location>
</feature>
<evidence type="ECO:0000313" key="4">
    <source>
        <dbReference type="Proteomes" id="UP000604046"/>
    </source>
</evidence>
<dbReference type="SUPFAM" id="SSF56219">
    <property type="entry name" value="DNase I-like"/>
    <property type="match status" value="1"/>
</dbReference>
<evidence type="ECO:0000313" key="3">
    <source>
        <dbReference type="EMBL" id="CAE7604567.1"/>
    </source>
</evidence>
<organism evidence="3 4">
    <name type="scientific">Symbiodinium natans</name>
    <dbReference type="NCBI Taxonomy" id="878477"/>
    <lineage>
        <taxon>Eukaryota</taxon>
        <taxon>Sar</taxon>
        <taxon>Alveolata</taxon>
        <taxon>Dinophyceae</taxon>
        <taxon>Suessiales</taxon>
        <taxon>Symbiodiniaceae</taxon>
        <taxon>Symbiodinium</taxon>
    </lineage>
</organism>
<dbReference type="Pfam" id="PF03372">
    <property type="entry name" value="Exo_endo_phos"/>
    <property type="match status" value="1"/>
</dbReference>
<feature type="domain" description="Endonuclease/exonuclease/phosphatase" evidence="2">
    <location>
        <begin position="266"/>
        <end position="432"/>
    </location>
</feature>
<dbReference type="EMBL" id="CAJNDS010002805">
    <property type="protein sequence ID" value="CAE7604567.1"/>
    <property type="molecule type" value="Genomic_DNA"/>
</dbReference>
<feature type="compositionally biased region" description="Basic and acidic residues" evidence="1">
    <location>
        <begin position="878"/>
        <end position="892"/>
    </location>
</feature>
<evidence type="ECO:0000256" key="1">
    <source>
        <dbReference type="SAM" id="MobiDB-lite"/>
    </source>
</evidence>